<dbReference type="InterPro" id="IPR024969">
    <property type="entry name" value="EIF3F/CSN6-like_C"/>
</dbReference>
<keyword evidence="5" id="KW-1185">Reference proteome</keyword>
<evidence type="ECO:0000313" key="4">
    <source>
        <dbReference type="EMBL" id="KAF7721669.1"/>
    </source>
</evidence>
<dbReference type="PANTHER" id="PTHR10540:SF8">
    <property type="entry name" value="COP9 SIGNALOSOME COMPLEX SUBUNIT 6"/>
    <property type="match status" value="1"/>
</dbReference>
<evidence type="ECO:0000313" key="5">
    <source>
        <dbReference type="Proteomes" id="UP000605846"/>
    </source>
</evidence>
<dbReference type="GO" id="GO:0000338">
    <property type="term" value="P:protein deneddylation"/>
    <property type="evidence" value="ECO:0007669"/>
    <property type="project" value="InterPro"/>
</dbReference>
<comment type="subcellular location">
    <subcellularLocation>
        <location evidence="2">Cytoplasm</location>
    </subcellularLocation>
    <subcellularLocation>
        <location evidence="2">Nucleus</location>
    </subcellularLocation>
</comment>
<dbReference type="GO" id="GO:0008237">
    <property type="term" value="F:metallopeptidase activity"/>
    <property type="evidence" value="ECO:0007669"/>
    <property type="project" value="InterPro"/>
</dbReference>
<dbReference type="GO" id="GO:0005737">
    <property type="term" value="C:cytoplasm"/>
    <property type="evidence" value="ECO:0007669"/>
    <property type="project" value="UniProtKB-SubCell"/>
</dbReference>
<reference evidence="4" key="1">
    <citation type="submission" date="2020-01" db="EMBL/GenBank/DDBJ databases">
        <title>Genome Sequencing of Three Apophysomyces-Like Fungal Strains Confirms a Novel Fungal Genus in the Mucoromycota with divergent Burkholderia-like Endosymbiotic Bacteria.</title>
        <authorList>
            <person name="Stajich J.E."/>
            <person name="Macias A.M."/>
            <person name="Carter-House D."/>
            <person name="Lovett B."/>
            <person name="Kasson L.R."/>
            <person name="Berry K."/>
            <person name="Grigoriev I."/>
            <person name="Chang Y."/>
            <person name="Spatafora J."/>
            <person name="Kasson M.T."/>
        </authorList>
    </citation>
    <scope>NUCLEOTIDE SEQUENCE</scope>
    <source>
        <strain evidence="4">NRRL A-21654</strain>
    </source>
</reference>
<gene>
    <name evidence="4" type="primary">COPS6</name>
    <name evidence="4" type="ORF">EC973_004319</name>
</gene>
<keyword evidence="2" id="KW-0736">Signalosome</keyword>
<dbReference type="Gene3D" id="3.40.140.10">
    <property type="entry name" value="Cytidine Deaminase, domain 2"/>
    <property type="match status" value="1"/>
</dbReference>
<dbReference type="CDD" id="cd08063">
    <property type="entry name" value="MPN_CSN6"/>
    <property type="match status" value="1"/>
</dbReference>
<name>A0A8H7EKM0_9FUNG</name>
<dbReference type="InterPro" id="IPR000555">
    <property type="entry name" value="JAMM/MPN+_dom"/>
</dbReference>
<dbReference type="EMBL" id="JABAYA010000244">
    <property type="protein sequence ID" value="KAF7721669.1"/>
    <property type="molecule type" value="Genomic_DNA"/>
</dbReference>
<evidence type="ECO:0000256" key="2">
    <source>
        <dbReference type="RuleBase" id="RU367006"/>
    </source>
</evidence>
<dbReference type="SMART" id="SM00232">
    <property type="entry name" value="JAB_MPN"/>
    <property type="match status" value="1"/>
</dbReference>
<dbReference type="AlphaFoldDB" id="A0A8H7EKM0"/>
<organism evidence="4 5">
    <name type="scientific">Apophysomyces ossiformis</name>
    <dbReference type="NCBI Taxonomy" id="679940"/>
    <lineage>
        <taxon>Eukaryota</taxon>
        <taxon>Fungi</taxon>
        <taxon>Fungi incertae sedis</taxon>
        <taxon>Mucoromycota</taxon>
        <taxon>Mucoromycotina</taxon>
        <taxon>Mucoromycetes</taxon>
        <taxon>Mucorales</taxon>
        <taxon>Mucorineae</taxon>
        <taxon>Mucoraceae</taxon>
        <taxon>Apophysomyces</taxon>
    </lineage>
</organism>
<dbReference type="OrthoDB" id="1378at2759"/>
<keyword evidence="2" id="KW-0963">Cytoplasm</keyword>
<accession>A0A8H7EKM0</accession>
<protein>
    <recommendedName>
        <fullName evidence="2">COP9 signalosome complex subunit 6</fullName>
    </recommendedName>
</protein>
<feature type="domain" description="JAB1/MPN/MOV34 metalloenzyme" evidence="3">
    <location>
        <begin position="26"/>
        <end position="161"/>
    </location>
</feature>
<evidence type="ECO:0000256" key="1">
    <source>
        <dbReference type="ARBA" id="ARBA00010893"/>
    </source>
</evidence>
<proteinExistence type="inferred from homology"/>
<dbReference type="Proteomes" id="UP000605846">
    <property type="component" value="Unassembled WGS sequence"/>
</dbReference>
<dbReference type="InterPro" id="IPR033859">
    <property type="entry name" value="MPN_CSN6"/>
</dbReference>
<comment type="caution">
    <text evidence="4">The sequence shown here is derived from an EMBL/GenBank/DDBJ whole genome shotgun (WGS) entry which is preliminary data.</text>
</comment>
<evidence type="ECO:0000259" key="3">
    <source>
        <dbReference type="SMART" id="SM00232"/>
    </source>
</evidence>
<dbReference type="PANTHER" id="PTHR10540">
    <property type="entry name" value="EUKARYOTIC TRANSLATION INITIATION FACTOR 3 SUBUNIT F-RELATED"/>
    <property type="match status" value="1"/>
</dbReference>
<sequence length="326" mass="36177">MSAMDINEEGAKSVIVADMESNSGLSISVHPLVLLNVSDHYTRIKLQDPSLVEKGLLRGALLAKQSGREIDIINSFELPPHPELIDRTYLMAKLEQLKQVFPQLDFMGWYSVGAAPTEADLKLHDQFLEVNESSLFLQLNPISLVSGAKEFPVGIYESMIDIHDARLMFIKVPYKVETNEAERVAVDHVAKPSVSGAEASLTSALVSHLTTQRNAIGMLHGKIRFLCQYLEDAKNGVVPMDHDIVRQISSLCRRLPLMDSQAFDTQFSTESDDVLLMAYLATITTGVNSMNDLIDKFNLVYGGPGSSGQMQGSKKGWQRMFTRTHH</sequence>
<keyword evidence="2" id="KW-0539">Nucleus</keyword>
<dbReference type="Pfam" id="PF13012">
    <property type="entry name" value="MitMem_reg"/>
    <property type="match status" value="1"/>
</dbReference>
<dbReference type="Pfam" id="PF01398">
    <property type="entry name" value="JAB"/>
    <property type="match status" value="1"/>
</dbReference>
<comment type="similarity">
    <text evidence="1 2">Belongs to the peptidase M67A family. CSN6 subfamily.</text>
</comment>
<comment type="function">
    <text evidence="2">Component of the COP9 signalosome complex (CSN), a complex involved in various cellular and developmental processes.</text>
</comment>
<dbReference type="GO" id="GO:0008180">
    <property type="term" value="C:COP9 signalosome"/>
    <property type="evidence" value="ECO:0007669"/>
    <property type="project" value="UniProtKB-UniRule"/>
</dbReference>